<dbReference type="Gene3D" id="2.60.120.10">
    <property type="entry name" value="Jelly Rolls"/>
    <property type="match status" value="1"/>
</dbReference>
<dbReference type="PROSITE" id="PS50042">
    <property type="entry name" value="CNMP_BINDING_3"/>
    <property type="match status" value="1"/>
</dbReference>
<dbReference type="Pfam" id="PF13545">
    <property type="entry name" value="HTH_Crp_2"/>
    <property type="match status" value="1"/>
</dbReference>
<feature type="domain" description="HTH crp-type" evidence="5">
    <location>
        <begin position="149"/>
        <end position="220"/>
    </location>
</feature>
<dbReference type="InterPro" id="IPR000595">
    <property type="entry name" value="cNMP-bd_dom"/>
</dbReference>
<evidence type="ECO:0000259" key="5">
    <source>
        <dbReference type="PROSITE" id="PS51063"/>
    </source>
</evidence>
<dbReference type="EMBL" id="JBHSHP010000060">
    <property type="protein sequence ID" value="MFC4756417.1"/>
    <property type="molecule type" value="Genomic_DNA"/>
</dbReference>
<dbReference type="InterPro" id="IPR012318">
    <property type="entry name" value="HTH_CRP"/>
</dbReference>
<comment type="caution">
    <text evidence="6">The sequence shown here is derived from an EMBL/GenBank/DDBJ whole genome shotgun (WGS) entry which is preliminary data.</text>
</comment>
<dbReference type="InterPro" id="IPR014710">
    <property type="entry name" value="RmlC-like_jellyroll"/>
</dbReference>
<dbReference type="PROSITE" id="PS51063">
    <property type="entry name" value="HTH_CRP_2"/>
    <property type="match status" value="1"/>
</dbReference>
<dbReference type="CDD" id="cd00038">
    <property type="entry name" value="CAP_ED"/>
    <property type="match status" value="1"/>
</dbReference>
<evidence type="ECO:0000256" key="1">
    <source>
        <dbReference type="ARBA" id="ARBA00023015"/>
    </source>
</evidence>
<organism evidence="6 7">
    <name type="scientific">Dietzia aurantiaca</name>
    <dbReference type="NCBI Taxonomy" id="983873"/>
    <lineage>
        <taxon>Bacteria</taxon>
        <taxon>Bacillati</taxon>
        <taxon>Actinomycetota</taxon>
        <taxon>Actinomycetes</taxon>
        <taxon>Mycobacteriales</taxon>
        <taxon>Dietziaceae</taxon>
        <taxon>Dietzia</taxon>
    </lineage>
</organism>
<dbReference type="InterPro" id="IPR018490">
    <property type="entry name" value="cNMP-bd_dom_sf"/>
</dbReference>
<accession>A0ABV9PTG2</accession>
<proteinExistence type="predicted"/>
<evidence type="ECO:0000256" key="3">
    <source>
        <dbReference type="ARBA" id="ARBA00023163"/>
    </source>
</evidence>
<dbReference type="SMART" id="SM00100">
    <property type="entry name" value="cNMP"/>
    <property type="match status" value="1"/>
</dbReference>
<keyword evidence="1" id="KW-0805">Transcription regulation</keyword>
<dbReference type="PRINTS" id="PR00034">
    <property type="entry name" value="HTHCRP"/>
</dbReference>
<dbReference type="PROSITE" id="PS00519">
    <property type="entry name" value="HTH_ASNC_1"/>
    <property type="match status" value="1"/>
</dbReference>
<keyword evidence="2" id="KW-0238">DNA-binding</keyword>
<dbReference type="PANTHER" id="PTHR24567:SF28">
    <property type="entry name" value="LISTERIOLYSIN REGULATORY PROTEIN"/>
    <property type="match status" value="1"/>
</dbReference>
<gene>
    <name evidence="6" type="ORF">ACFO7U_16720</name>
</gene>
<feature type="domain" description="Cyclic nucleotide-binding" evidence="4">
    <location>
        <begin position="15"/>
        <end position="135"/>
    </location>
</feature>
<evidence type="ECO:0000313" key="6">
    <source>
        <dbReference type="EMBL" id="MFC4756417.1"/>
    </source>
</evidence>
<dbReference type="Proteomes" id="UP001595836">
    <property type="component" value="Unassembled WGS sequence"/>
</dbReference>
<name>A0ABV9PTG2_9ACTN</name>
<keyword evidence="7" id="KW-1185">Reference proteome</keyword>
<evidence type="ECO:0000256" key="2">
    <source>
        <dbReference type="ARBA" id="ARBA00023125"/>
    </source>
</evidence>
<dbReference type="Pfam" id="PF00027">
    <property type="entry name" value="cNMP_binding"/>
    <property type="match status" value="1"/>
</dbReference>
<dbReference type="InterPro" id="IPR036388">
    <property type="entry name" value="WH-like_DNA-bd_sf"/>
</dbReference>
<dbReference type="InterPro" id="IPR050397">
    <property type="entry name" value="Env_Response_Regulators"/>
</dbReference>
<dbReference type="SMART" id="SM00419">
    <property type="entry name" value="HTH_CRP"/>
    <property type="match status" value="1"/>
</dbReference>
<dbReference type="SUPFAM" id="SSF46785">
    <property type="entry name" value="Winged helix' DNA-binding domain"/>
    <property type="match status" value="1"/>
</dbReference>
<dbReference type="PANTHER" id="PTHR24567">
    <property type="entry name" value="CRP FAMILY TRANSCRIPTIONAL REGULATORY PROTEIN"/>
    <property type="match status" value="1"/>
</dbReference>
<dbReference type="SUPFAM" id="SSF51206">
    <property type="entry name" value="cAMP-binding domain-like"/>
    <property type="match status" value="1"/>
</dbReference>
<dbReference type="RefSeq" id="WP_344992951.1">
    <property type="nucleotide sequence ID" value="NZ_BAABCD010000020.1"/>
</dbReference>
<dbReference type="InterPro" id="IPR036390">
    <property type="entry name" value="WH_DNA-bd_sf"/>
</dbReference>
<keyword evidence="3" id="KW-0804">Transcription</keyword>
<protein>
    <submittedName>
        <fullName evidence="6">Crp/Fnr family transcriptional regulator</fullName>
    </submittedName>
</protein>
<evidence type="ECO:0000259" key="4">
    <source>
        <dbReference type="PROSITE" id="PS50042"/>
    </source>
</evidence>
<dbReference type="Gene3D" id="1.10.10.10">
    <property type="entry name" value="Winged helix-like DNA-binding domain superfamily/Winged helix DNA-binding domain"/>
    <property type="match status" value="1"/>
</dbReference>
<sequence>MPSSRREGLTGRFDLVAALDAEGRQQLADVAHTVQVEAGAVLQTVGGPAARLLLVTAGSLHVVRSDRAGRRRIVRIIGPGDHYGLVELALDSPARNLVEAGEDSTLTEIRFDDLRTIADRHPALQRAITMALARKTAESEHLLVSLTSEDVATRVVSYLLSLPRRRGGDGRTSVQLPLTQIDLASYLGTTPETLSRRLRELMDSGAINRGPHREFTLDEELLARY</sequence>
<dbReference type="InterPro" id="IPR019885">
    <property type="entry name" value="Tscrpt_reg_HTH_AsnC-type_CS"/>
</dbReference>
<reference evidence="7" key="1">
    <citation type="journal article" date="2019" name="Int. J. Syst. Evol. Microbiol.">
        <title>The Global Catalogue of Microorganisms (GCM) 10K type strain sequencing project: providing services to taxonomists for standard genome sequencing and annotation.</title>
        <authorList>
            <consortium name="The Broad Institute Genomics Platform"/>
            <consortium name="The Broad Institute Genome Sequencing Center for Infectious Disease"/>
            <person name="Wu L."/>
            <person name="Ma J."/>
        </authorList>
    </citation>
    <scope>NUCLEOTIDE SEQUENCE [LARGE SCALE GENOMIC DNA]</scope>
    <source>
        <strain evidence="7">JCM 11882</strain>
    </source>
</reference>
<evidence type="ECO:0000313" key="7">
    <source>
        <dbReference type="Proteomes" id="UP001595836"/>
    </source>
</evidence>